<dbReference type="Pfam" id="PF03480">
    <property type="entry name" value="DctP"/>
    <property type="match status" value="1"/>
</dbReference>
<keyword evidence="2" id="KW-0175">Coiled coil</keyword>
<dbReference type="NCBIfam" id="NF037995">
    <property type="entry name" value="TRAP_S1"/>
    <property type="match status" value="1"/>
</dbReference>
<dbReference type="PANTHER" id="PTHR33376">
    <property type="match status" value="1"/>
</dbReference>
<dbReference type="Proteomes" id="UP000016540">
    <property type="component" value="Unassembled WGS sequence"/>
</dbReference>
<dbReference type="AlphaFoldDB" id="R8B3M6"/>
<gene>
    <name evidence="4" type="ORF">MARLIPOL_04025</name>
</gene>
<evidence type="ECO:0000313" key="5">
    <source>
        <dbReference type="Proteomes" id="UP000016540"/>
    </source>
</evidence>
<sequence>MEFTMIPIKRLFLSVTTSAALLAGGVTAEARDFRLGLITPPPHIWTQAANDFATELNEKSDGEHRVSVFPAQQLGNEAQMVQQLQTGALDMAFLTIAEMSNRVPDFGALYTPYLVEDIDQAAALLRSDAASKLLDQLPGGVGVVGIGYGMAGMRQVLSRESVDGPVDLEGKKLRITPFEPIRDFYNVVGAAPTPLPLPGVYDALANGQVDAIDMDFDSILILKFYERADNLLISNHMMFPMVGVVSGRVWRQLSDEDKSLIQTTMKTHLDSVIDRFQAQEKDQERQLRELNINISEADRSMFSEAIESWESIWSEKAPALDSLRQAAGELKGS</sequence>
<feature type="chain" id="PRO_5004451720" evidence="3">
    <location>
        <begin position="29"/>
        <end position="333"/>
    </location>
</feature>
<evidence type="ECO:0000313" key="4">
    <source>
        <dbReference type="EMBL" id="EON93171.1"/>
    </source>
</evidence>
<proteinExistence type="predicted"/>
<dbReference type="GO" id="GO:0030246">
    <property type="term" value="F:carbohydrate binding"/>
    <property type="evidence" value="ECO:0007669"/>
    <property type="project" value="TreeGrafter"/>
</dbReference>
<dbReference type="HOGENOM" id="CLU_036176_4_0_6"/>
<dbReference type="STRING" id="1318628.MARLIPOL_04025"/>
<dbReference type="PANTHER" id="PTHR33376:SF2">
    <property type="entry name" value="DICARBOXYLATE-BINDING PERIPLASMIC PROTEIN"/>
    <property type="match status" value="1"/>
</dbReference>
<keyword evidence="1 3" id="KW-0732">Signal</keyword>
<name>R8B3M6_9GAMM</name>
<protein>
    <submittedName>
        <fullName evidence="4">TRAP dicarboxylate transporter subunit DctP</fullName>
    </submittedName>
</protein>
<evidence type="ECO:0000256" key="1">
    <source>
        <dbReference type="ARBA" id="ARBA00022729"/>
    </source>
</evidence>
<accession>R8B3M6</accession>
<comment type="caution">
    <text evidence="4">The sequence shown here is derived from an EMBL/GenBank/DDBJ whole genome shotgun (WGS) entry which is preliminary data.</text>
</comment>
<evidence type="ECO:0000256" key="3">
    <source>
        <dbReference type="SAM" id="SignalP"/>
    </source>
</evidence>
<dbReference type="InterPro" id="IPR038404">
    <property type="entry name" value="TRAP_DctP_sf"/>
</dbReference>
<dbReference type="Gene3D" id="3.40.190.170">
    <property type="entry name" value="Bacterial extracellular solute-binding protein, family 7"/>
    <property type="match status" value="1"/>
</dbReference>
<evidence type="ECO:0000256" key="2">
    <source>
        <dbReference type="SAM" id="Coils"/>
    </source>
</evidence>
<dbReference type="PATRIC" id="fig|1318628.3.peg.798"/>
<dbReference type="EMBL" id="ASAD01000007">
    <property type="protein sequence ID" value="EON93171.1"/>
    <property type="molecule type" value="Genomic_DNA"/>
</dbReference>
<dbReference type="eggNOG" id="COG1638">
    <property type="taxonomic scope" value="Bacteria"/>
</dbReference>
<organism evidence="4 5">
    <name type="scientific">Marinobacter lipolyticus SM19</name>
    <dbReference type="NCBI Taxonomy" id="1318628"/>
    <lineage>
        <taxon>Bacteria</taxon>
        <taxon>Pseudomonadati</taxon>
        <taxon>Pseudomonadota</taxon>
        <taxon>Gammaproteobacteria</taxon>
        <taxon>Pseudomonadales</taxon>
        <taxon>Marinobacteraceae</taxon>
        <taxon>Marinobacter</taxon>
    </lineage>
</organism>
<keyword evidence="5" id="KW-1185">Reference proteome</keyword>
<feature type="coiled-coil region" evidence="2">
    <location>
        <begin position="273"/>
        <end position="300"/>
    </location>
</feature>
<reference evidence="4 5" key="1">
    <citation type="journal article" date="2013" name="Genome Announc.">
        <title>Draft Genome Sequence of the Moderately Halophilic Bacterium Marinobacter lipolyticus Strain SM19.</title>
        <authorList>
            <person name="Papke R.T."/>
            <person name="de la Haba R.R."/>
            <person name="Infante-Dominguez C."/>
            <person name="Perez D."/>
            <person name="Sanchez-Porro C."/>
            <person name="Lapierre P."/>
            <person name="Ventosa A."/>
        </authorList>
    </citation>
    <scope>NUCLEOTIDE SEQUENCE [LARGE SCALE GENOMIC DNA]</scope>
    <source>
        <strain evidence="4 5">SM19</strain>
    </source>
</reference>
<dbReference type="CDD" id="cd13603">
    <property type="entry name" value="PBP2_TRAP_Siap_TeaA_like"/>
    <property type="match status" value="1"/>
</dbReference>
<dbReference type="InterPro" id="IPR018389">
    <property type="entry name" value="DctP_fam"/>
</dbReference>
<feature type="signal peptide" evidence="3">
    <location>
        <begin position="1"/>
        <end position="28"/>
    </location>
</feature>
<dbReference type="GO" id="GO:0055085">
    <property type="term" value="P:transmembrane transport"/>
    <property type="evidence" value="ECO:0007669"/>
    <property type="project" value="InterPro"/>
</dbReference>